<feature type="region of interest" description="Disordered" evidence="1">
    <location>
        <begin position="20"/>
        <end position="41"/>
    </location>
</feature>
<organism evidence="2 3">
    <name type="scientific">Streptomyces ipomoeae 91-03</name>
    <dbReference type="NCBI Taxonomy" id="698759"/>
    <lineage>
        <taxon>Bacteria</taxon>
        <taxon>Bacillati</taxon>
        <taxon>Actinomycetota</taxon>
        <taxon>Actinomycetes</taxon>
        <taxon>Kitasatosporales</taxon>
        <taxon>Streptomycetaceae</taxon>
        <taxon>Streptomyces</taxon>
    </lineage>
</organism>
<protein>
    <submittedName>
        <fullName evidence="2">Uncharacterized protein</fullName>
    </submittedName>
</protein>
<reference evidence="2 3" key="1">
    <citation type="submission" date="2012-11" db="EMBL/GenBank/DDBJ databases">
        <authorList>
            <person name="Huguet-Tapia J.C."/>
            <person name="Durkin A.S."/>
            <person name="Pettis G.S."/>
            <person name="Badger J.H."/>
        </authorList>
    </citation>
    <scope>NUCLEOTIDE SEQUENCE [LARGE SCALE GENOMIC DNA]</scope>
    <source>
        <strain evidence="2 3">91-03</strain>
    </source>
</reference>
<evidence type="ECO:0000256" key="1">
    <source>
        <dbReference type="SAM" id="MobiDB-lite"/>
    </source>
</evidence>
<gene>
    <name evidence="2" type="ORF">STRIP9103_00274</name>
</gene>
<dbReference type="AlphaFoldDB" id="L1L2X6"/>
<sequence>MPGDRPLGGHLLGAQALGTHSCHAKHAGDTPRAGPAAPPRLAGCLAPEHTMSLSLSKTVISAANA</sequence>
<proteinExistence type="predicted"/>
<dbReference type="Proteomes" id="UP000010411">
    <property type="component" value="Unassembled WGS sequence"/>
</dbReference>
<evidence type="ECO:0000313" key="3">
    <source>
        <dbReference type="Proteomes" id="UP000010411"/>
    </source>
</evidence>
<keyword evidence="3" id="KW-1185">Reference proteome</keyword>
<dbReference type="EMBL" id="AEJC01000181">
    <property type="protein sequence ID" value="EKX66968.1"/>
    <property type="molecule type" value="Genomic_DNA"/>
</dbReference>
<name>L1L2X6_9ACTN</name>
<comment type="caution">
    <text evidence="2">The sequence shown here is derived from an EMBL/GenBank/DDBJ whole genome shotgun (WGS) entry which is preliminary data.</text>
</comment>
<feature type="compositionally biased region" description="Low complexity" evidence="1">
    <location>
        <begin position="31"/>
        <end position="41"/>
    </location>
</feature>
<accession>L1L2X6</accession>
<evidence type="ECO:0000313" key="2">
    <source>
        <dbReference type="EMBL" id="EKX66968.1"/>
    </source>
</evidence>